<keyword evidence="3" id="KW-1185">Reference proteome</keyword>
<feature type="non-terminal residue" evidence="2">
    <location>
        <position position="1"/>
    </location>
</feature>
<keyword evidence="1" id="KW-0812">Transmembrane</keyword>
<dbReference type="AlphaFoldDB" id="X6N7G0"/>
<sequence length="120" mass="13832">IFKQKKKLLIVRLCGLDNLFNLSSLLKILWLFKISSYKYSFHKLIDELFIISFGNALMAAKELSHVDTDYLAMEEKENDDSTNENVKPGKEKEKEHLGVNFPRIAGIVVLTFVIVVMQKK</sequence>
<keyword evidence="1" id="KW-1133">Transmembrane helix</keyword>
<gene>
    <name evidence="2" type="ORF">RFI_15245</name>
</gene>
<feature type="transmembrane region" description="Helical" evidence="1">
    <location>
        <begin position="97"/>
        <end position="117"/>
    </location>
</feature>
<accession>X6N7G0</accession>
<evidence type="ECO:0000313" key="3">
    <source>
        <dbReference type="Proteomes" id="UP000023152"/>
    </source>
</evidence>
<evidence type="ECO:0000313" key="2">
    <source>
        <dbReference type="EMBL" id="ETO21956.1"/>
    </source>
</evidence>
<comment type="caution">
    <text evidence="2">The sequence shown here is derived from an EMBL/GenBank/DDBJ whole genome shotgun (WGS) entry which is preliminary data.</text>
</comment>
<dbReference type="EMBL" id="ASPP01011160">
    <property type="protein sequence ID" value="ETO21956.1"/>
    <property type="molecule type" value="Genomic_DNA"/>
</dbReference>
<evidence type="ECO:0000256" key="1">
    <source>
        <dbReference type="SAM" id="Phobius"/>
    </source>
</evidence>
<keyword evidence="1" id="KW-0472">Membrane</keyword>
<reference evidence="2 3" key="1">
    <citation type="journal article" date="2013" name="Curr. Biol.">
        <title>The Genome of the Foraminiferan Reticulomyxa filosa.</title>
        <authorList>
            <person name="Glockner G."/>
            <person name="Hulsmann N."/>
            <person name="Schleicher M."/>
            <person name="Noegel A.A."/>
            <person name="Eichinger L."/>
            <person name="Gallinger C."/>
            <person name="Pawlowski J."/>
            <person name="Sierra R."/>
            <person name="Euteneuer U."/>
            <person name="Pillet L."/>
            <person name="Moustafa A."/>
            <person name="Platzer M."/>
            <person name="Groth M."/>
            <person name="Szafranski K."/>
            <person name="Schliwa M."/>
        </authorList>
    </citation>
    <scope>NUCLEOTIDE SEQUENCE [LARGE SCALE GENOMIC DNA]</scope>
</reference>
<dbReference type="Proteomes" id="UP000023152">
    <property type="component" value="Unassembled WGS sequence"/>
</dbReference>
<organism evidence="2 3">
    <name type="scientific">Reticulomyxa filosa</name>
    <dbReference type="NCBI Taxonomy" id="46433"/>
    <lineage>
        <taxon>Eukaryota</taxon>
        <taxon>Sar</taxon>
        <taxon>Rhizaria</taxon>
        <taxon>Retaria</taxon>
        <taxon>Foraminifera</taxon>
        <taxon>Monothalamids</taxon>
        <taxon>Reticulomyxidae</taxon>
        <taxon>Reticulomyxa</taxon>
    </lineage>
</organism>
<proteinExistence type="predicted"/>
<protein>
    <submittedName>
        <fullName evidence="2">Uncharacterized protein</fullName>
    </submittedName>
</protein>
<name>X6N7G0_RETFI</name>